<dbReference type="PANTHER" id="PTHR13385:SF0">
    <property type="entry name" value="UBIQUITIN-LIKE PROTEIN ATG12"/>
    <property type="match status" value="1"/>
</dbReference>
<evidence type="ECO:0000256" key="2">
    <source>
        <dbReference type="ARBA" id="ARBA00022786"/>
    </source>
</evidence>
<keyword evidence="1 4" id="KW-1017">Isopeptide bond</keyword>
<comment type="subunit">
    <text evidence="4">Forms a conjugate with ATG5.</text>
</comment>
<evidence type="ECO:0000313" key="7">
    <source>
        <dbReference type="Proteomes" id="UP001164746"/>
    </source>
</evidence>
<evidence type="ECO:0000313" key="6">
    <source>
        <dbReference type="EMBL" id="WAR11584.1"/>
    </source>
</evidence>
<dbReference type="SUPFAM" id="SSF54236">
    <property type="entry name" value="Ubiquitin-like"/>
    <property type="match status" value="1"/>
</dbReference>
<dbReference type="PANTHER" id="PTHR13385">
    <property type="entry name" value="AUTOPHAGY PROTEIN 12"/>
    <property type="match status" value="1"/>
</dbReference>
<dbReference type="InterPro" id="IPR029071">
    <property type="entry name" value="Ubiquitin-like_domsf"/>
</dbReference>
<dbReference type="InterPro" id="IPR007242">
    <property type="entry name" value="Atg12"/>
</dbReference>
<name>A0ABY7ET44_MYAAR</name>
<comment type="similarity">
    <text evidence="4">Belongs to the ATG12 family.</text>
</comment>
<dbReference type="Pfam" id="PF04110">
    <property type="entry name" value="APG12"/>
    <property type="match status" value="1"/>
</dbReference>
<organism evidence="6 7">
    <name type="scientific">Mya arenaria</name>
    <name type="common">Soft-shell clam</name>
    <dbReference type="NCBI Taxonomy" id="6604"/>
    <lineage>
        <taxon>Eukaryota</taxon>
        <taxon>Metazoa</taxon>
        <taxon>Spiralia</taxon>
        <taxon>Lophotrochozoa</taxon>
        <taxon>Mollusca</taxon>
        <taxon>Bivalvia</taxon>
        <taxon>Autobranchia</taxon>
        <taxon>Heteroconchia</taxon>
        <taxon>Euheterodonta</taxon>
        <taxon>Imparidentia</taxon>
        <taxon>Neoheterodontei</taxon>
        <taxon>Myida</taxon>
        <taxon>Myoidea</taxon>
        <taxon>Myidae</taxon>
        <taxon>Mya</taxon>
    </lineage>
</organism>
<evidence type="ECO:0000256" key="5">
    <source>
        <dbReference type="SAM" id="MobiDB-lite"/>
    </source>
</evidence>
<reference evidence="6" key="1">
    <citation type="submission" date="2022-11" db="EMBL/GenBank/DDBJ databases">
        <title>Centuries of genome instability and evolution in soft-shell clam transmissible cancer (bioRxiv).</title>
        <authorList>
            <person name="Hart S.F.M."/>
            <person name="Yonemitsu M.A."/>
            <person name="Giersch R.M."/>
            <person name="Beal B.F."/>
            <person name="Arriagada G."/>
            <person name="Davis B.W."/>
            <person name="Ostrander E.A."/>
            <person name="Goff S.P."/>
            <person name="Metzger M.J."/>
        </authorList>
    </citation>
    <scope>NUCLEOTIDE SEQUENCE</scope>
    <source>
        <strain evidence="6">MELC-2E11</strain>
        <tissue evidence="6">Siphon/mantle</tissue>
    </source>
</reference>
<feature type="compositionally biased region" description="Polar residues" evidence="5">
    <location>
        <begin position="1"/>
        <end position="20"/>
    </location>
</feature>
<dbReference type="EMBL" id="CP111019">
    <property type="protein sequence ID" value="WAR11584.1"/>
    <property type="molecule type" value="Genomic_DNA"/>
</dbReference>
<evidence type="ECO:0000256" key="1">
    <source>
        <dbReference type="ARBA" id="ARBA00022499"/>
    </source>
</evidence>
<comment type="function">
    <text evidence="4">Ubiquitin-like protein involved in autophagic vesicle formation.</text>
</comment>
<keyword evidence="2 4" id="KW-0833">Ubl conjugation pathway</keyword>
<gene>
    <name evidence="6" type="ORF">MAR_025764</name>
</gene>
<protein>
    <recommendedName>
        <fullName evidence="4">Ubiquitin-like protein ATG12</fullName>
    </recommendedName>
</protein>
<accession>A0ABY7ET44</accession>
<dbReference type="Proteomes" id="UP001164746">
    <property type="component" value="Chromosome 8"/>
</dbReference>
<feature type="region of interest" description="Disordered" evidence="5">
    <location>
        <begin position="1"/>
        <end position="33"/>
    </location>
</feature>
<evidence type="ECO:0000256" key="3">
    <source>
        <dbReference type="ARBA" id="ARBA00023006"/>
    </source>
</evidence>
<dbReference type="Gene3D" id="3.10.20.90">
    <property type="entry name" value="Phosphatidylinositol 3-kinase Catalytic Subunit, Chain A, domain 1"/>
    <property type="match status" value="1"/>
</dbReference>
<proteinExistence type="inferred from homology"/>
<evidence type="ECO:0000256" key="4">
    <source>
        <dbReference type="RuleBase" id="RU361201"/>
    </source>
</evidence>
<dbReference type="CDD" id="cd01612">
    <property type="entry name" value="Ubl_ATG12"/>
    <property type="match status" value="1"/>
</dbReference>
<keyword evidence="7" id="KW-1185">Reference proteome</keyword>
<keyword evidence="3 4" id="KW-0072">Autophagy</keyword>
<sequence>MSTEENLGENSGTASNTNETVAAASADIEQPSSPTLTKTKIDVLLKAAGDAPIMKKKKWTVDRNKKVAYITAFISKAIKLEPGESLFLYVNQSFAPPLDTEVGTVFDVKM</sequence>